<dbReference type="RefSeq" id="XP_003284384.1">
    <property type="nucleotide sequence ID" value="XM_003284336.1"/>
</dbReference>
<dbReference type="Proteomes" id="UP000001064">
    <property type="component" value="Unassembled WGS sequence"/>
</dbReference>
<keyword evidence="5" id="KW-0175">Coiled coil</keyword>
<dbReference type="STRING" id="5786.F0ZAD7"/>
<dbReference type="PROSITE" id="PS51294">
    <property type="entry name" value="HTH_MYB"/>
    <property type="match status" value="1"/>
</dbReference>
<evidence type="ECO:0000256" key="1">
    <source>
        <dbReference type="ARBA" id="ARBA00022723"/>
    </source>
</evidence>
<evidence type="ECO:0000256" key="4">
    <source>
        <dbReference type="PROSITE-ProRule" id="PRU00228"/>
    </source>
</evidence>
<dbReference type="Gene3D" id="3.30.60.90">
    <property type="match status" value="1"/>
</dbReference>
<dbReference type="PANTHER" id="PTHR22705:SF0">
    <property type="entry name" value="ZZ-TYPE ZINC FINGER-CONTAINING PROTEIN 3"/>
    <property type="match status" value="1"/>
</dbReference>
<evidence type="ECO:0000313" key="10">
    <source>
        <dbReference type="EMBL" id="EGC39132.1"/>
    </source>
</evidence>
<feature type="domain" description="Myb-like" evidence="7">
    <location>
        <begin position="166"/>
        <end position="214"/>
    </location>
</feature>
<feature type="region of interest" description="Disordered" evidence="6">
    <location>
        <begin position="224"/>
        <end position="278"/>
    </location>
</feature>
<dbReference type="GO" id="GO:0008270">
    <property type="term" value="F:zinc ion binding"/>
    <property type="evidence" value="ECO:0007669"/>
    <property type="project" value="UniProtKB-KW"/>
</dbReference>
<dbReference type="CDD" id="cd00167">
    <property type="entry name" value="SANT"/>
    <property type="match status" value="1"/>
</dbReference>
<dbReference type="SMART" id="SM00717">
    <property type="entry name" value="SANT"/>
    <property type="match status" value="1"/>
</dbReference>
<dbReference type="InterPro" id="IPR001005">
    <property type="entry name" value="SANT/Myb"/>
</dbReference>
<evidence type="ECO:0000313" key="11">
    <source>
        <dbReference type="Proteomes" id="UP000001064"/>
    </source>
</evidence>
<dbReference type="InterPro" id="IPR000433">
    <property type="entry name" value="Znf_ZZ"/>
</dbReference>
<evidence type="ECO:0000256" key="5">
    <source>
        <dbReference type="SAM" id="Coils"/>
    </source>
</evidence>
<feature type="domain" description="ZZ-type" evidence="8">
    <location>
        <begin position="282"/>
        <end position="339"/>
    </location>
</feature>
<gene>
    <name evidence="10" type="ORF">DICPUDRAFT_148146</name>
</gene>
<keyword evidence="2 4" id="KW-0863">Zinc-finger</keyword>
<dbReference type="AlphaFoldDB" id="F0ZAD7"/>
<evidence type="ECO:0000259" key="9">
    <source>
        <dbReference type="PROSITE" id="PS51294"/>
    </source>
</evidence>
<feature type="domain" description="HTH myb-type" evidence="9">
    <location>
        <begin position="166"/>
        <end position="218"/>
    </location>
</feature>
<evidence type="ECO:0000256" key="3">
    <source>
        <dbReference type="ARBA" id="ARBA00022833"/>
    </source>
</evidence>
<feature type="compositionally biased region" description="Low complexity" evidence="6">
    <location>
        <begin position="258"/>
        <end position="277"/>
    </location>
</feature>
<feature type="region of interest" description="Disordered" evidence="6">
    <location>
        <begin position="132"/>
        <end position="154"/>
    </location>
</feature>
<dbReference type="OMA" id="EGFACDS"/>
<protein>
    <recommendedName>
        <fullName evidence="12">Myb domain-containing protein</fullName>
    </recommendedName>
</protein>
<sequence>MSIPVTSTQEYKQLTKVLEILELQREQVLKDREFIENAYKEAIGNPVEYIESLVSGAIRLPPKINIINIPDLTGILLPTYNNKNNNVSTNSSSGSIGINSNQRLVNNNSINKENEKEVRNEIVVYKKRMNNHDESDSNFKEGENEVIRKPPRPYPRALSKTNLAYWTEEEHNRLEELLVEFPEEEVATHRWVKIANKLGNRTPAQVASRTQKYFKKLERLGLEIPGSRPKKKRSGSISSGGFEPQSSEDERRLEIKQSSNSSNSNSAANNKNSSSNSTAKVHEGYKCDGCDIEPIVGVRWHCEECMNEVDLCSKCHDELDEIGKHLSSHHMTAFENPDSYFLDDDYKYTYPTGESNYLDPNYR</sequence>
<dbReference type="PROSITE" id="PS50135">
    <property type="entry name" value="ZF_ZZ_2"/>
    <property type="match status" value="1"/>
</dbReference>
<feature type="compositionally biased region" description="Basic and acidic residues" evidence="6">
    <location>
        <begin position="132"/>
        <end position="148"/>
    </location>
</feature>
<keyword evidence="1" id="KW-0479">Metal-binding</keyword>
<keyword evidence="11" id="KW-1185">Reference proteome</keyword>
<dbReference type="InParanoid" id="F0ZAD7"/>
<dbReference type="InterPro" id="IPR037830">
    <property type="entry name" value="ZZZ3"/>
</dbReference>
<feature type="coiled-coil region" evidence="5">
    <location>
        <begin position="11"/>
        <end position="38"/>
    </location>
</feature>
<dbReference type="PANTHER" id="PTHR22705">
    <property type="entry name" value="ZINC FINGER, ZZ DOMAIN CONTAINING 3"/>
    <property type="match status" value="1"/>
</dbReference>
<dbReference type="InterPro" id="IPR009057">
    <property type="entry name" value="Homeodomain-like_sf"/>
</dbReference>
<dbReference type="EMBL" id="GL870963">
    <property type="protein sequence ID" value="EGC39132.1"/>
    <property type="molecule type" value="Genomic_DNA"/>
</dbReference>
<accession>F0ZAD7</accession>
<keyword evidence="3" id="KW-0862">Zinc</keyword>
<evidence type="ECO:0008006" key="12">
    <source>
        <dbReference type="Google" id="ProtNLM"/>
    </source>
</evidence>
<evidence type="ECO:0000256" key="6">
    <source>
        <dbReference type="SAM" id="MobiDB-lite"/>
    </source>
</evidence>
<dbReference type="SUPFAM" id="SSF57850">
    <property type="entry name" value="RING/U-box"/>
    <property type="match status" value="1"/>
</dbReference>
<dbReference type="SMART" id="SM00291">
    <property type="entry name" value="ZnF_ZZ"/>
    <property type="match status" value="1"/>
</dbReference>
<dbReference type="OrthoDB" id="20473at2759"/>
<evidence type="ECO:0000259" key="8">
    <source>
        <dbReference type="PROSITE" id="PS50135"/>
    </source>
</evidence>
<dbReference type="InterPro" id="IPR017930">
    <property type="entry name" value="Myb_dom"/>
</dbReference>
<dbReference type="eggNOG" id="KOG0724">
    <property type="taxonomic scope" value="Eukaryota"/>
</dbReference>
<dbReference type="Pfam" id="PF00569">
    <property type="entry name" value="ZZ"/>
    <property type="match status" value="1"/>
</dbReference>
<dbReference type="PROSITE" id="PS50090">
    <property type="entry name" value="MYB_LIKE"/>
    <property type="match status" value="1"/>
</dbReference>
<organism evidence="10 11">
    <name type="scientific">Dictyostelium purpureum</name>
    <name type="common">Slime mold</name>
    <dbReference type="NCBI Taxonomy" id="5786"/>
    <lineage>
        <taxon>Eukaryota</taxon>
        <taxon>Amoebozoa</taxon>
        <taxon>Evosea</taxon>
        <taxon>Eumycetozoa</taxon>
        <taxon>Dictyostelia</taxon>
        <taxon>Dictyosteliales</taxon>
        <taxon>Dictyosteliaceae</taxon>
        <taxon>Dictyostelium</taxon>
    </lineage>
</organism>
<evidence type="ECO:0000256" key="2">
    <source>
        <dbReference type="ARBA" id="ARBA00022771"/>
    </source>
</evidence>
<dbReference type="InterPro" id="IPR043145">
    <property type="entry name" value="Znf_ZZ_sf"/>
</dbReference>
<dbReference type="SUPFAM" id="SSF46689">
    <property type="entry name" value="Homeodomain-like"/>
    <property type="match status" value="1"/>
</dbReference>
<dbReference type="Pfam" id="PF00249">
    <property type="entry name" value="Myb_DNA-binding"/>
    <property type="match status" value="1"/>
</dbReference>
<reference evidence="11" key="1">
    <citation type="journal article" date="2011" name="Genome Biol.">
        <title>Comparative genomics of the social amoebae Dictyostelium discoideum and Dictyostelium purpureum.</title>
        <authorList>
            <consortium name="US DOE Joint Genome Institute (JGI-PGF)"/>
            <person name="Sucgang R."/>
            <person name="Kuo A."/>
            <person name="Tian X."/>
            <person name="Salerno W."/>
            <person name="Parikh A."/>
            <person name="Feasley C.L."/>
            <person name="Dalin E."/>
            <person name="Tu H."/>
            <person name="Huang E."/>
            <person name="Barry K."/>
            <person name="Lindquist E."/>
            <person name="Shapiro H."/>
            <person name="Bruce D."/>
            <person name="Schmutz J."/>
            <person name="Salamov A."/>
            <person name="Fey P."/>
            <person name="Gaudet P."/>
            <person name="Anjard C."/>
            <person name="Babu M.M."/>
            <person name="Basu S."/>
            <person name="Bushmanova Y."/>
            <person name="van der Wel H."/>
            <person name="Katoh-Kurasawa M."/>
            <person name="Dinh C."/>
            <person name="Coutinho P.M."/>
            <person name="Saito T."/>
            <person name="Elias M."/>
            <person name="Schaap P."/>
            <person name="Kay R.R."/>
            <person name="Henrissat B."/>
            <person name="Eichinger L."/>
            <person name="Rivero F."/>
            <person name="Putnam N.H."/>
            <person name="West C.M."/>
            <person name="Loomis W.F."/>
            <person name="Chisholm R.L."/>
            <person name="Shaulsky G."/>
            <person name="Strassmann J.E."/>
            <person name="Queller D.C."/>
            <person name="Kuspa A."/>
            <person name="Grigoriev I.V."/>
        </authorList>
    </citation>
    <scope>NUCLEOTIDE SEQUENCE [LARGE SCALE GENOMIC DNA]</scope>
    <source>
        <strain evidence="11">QSDP1</strain>
    </source>
</reference>
<dbReference type="KEGG" id="dpp:DICPUDRAFT_148146"/>
<dbReference type="VEuPathDB" id="AmoebaDB:DICPUDRAFT_148146"/>
<proteinExistence type="predicted"/>
<evidence type="ECO:0000259" key="7">
    <source>
        <dbReference type="PROSITE" id="PS50090"/>
    </source>
</evidence>
<name>F0ZAD7_DICPU</name>
<dbReference type="Gene3D" id="1.10.10.60">
    <property type="entry name" value="Homeodomain-like"/>
    <property type="match status" value="1"/>
</dbReference>
<dbReference type="GeneID" id="10510265"/>